<dbReference type="Proteomes" id="UP000001036">
    <property type="component" value="Chromosome"/>
</dbReference>
<dbReference type="KEGG" id="cja:CJA_0794"/>
<dbReference type="PANTHER" id="PTHR42852">
    <property type="entry name" value="THIOL:DISULFIDE INTERCHANGE PROTEIN DSBE"/>
    <property type="match status" value="1"/>
</dbReference>
<keyword evidence="6" id="KW-1185">Reference proteome</keyword>
<dbReference type="CDD" id="cd02966">
    <property type="entry name" value="TlpA_like_family"/>
    <property type="match status" value="1"/>
</dbReference>
<comment type="subcellular location">
    <subcellularLocation>
        <location evidence="1">Cell envelope</location>
    </subcellularLocation>
</comment>
<dbReference type="AlphaFoldDB" id="B3PKN7"/>
<dbReference type="eggNOG" id="COG0526">
    <property type="taxonomic scope" value="Bacteria"/>
</dbReference>
<sequence>MLLASEFAILRPRTTHLIMTGTPAMKYLMILLLALFANTSTSAPYKTGDTPLDALGKSSLGEEVRISDYYGKVVIVSFWATWCGPCMKELPVLGGIQKSATTEQLQVISINYREDRRQFRKIAKALSNTDMVLISDAQGKIGKKFGVEGIPHMVIIGRDGKVADVHIGYSEAMLPALVDQINEIARRPAAEPTES</sequence>
<dbReference type="HOGENOM" id="CLU_042529_11_2_6"/>
<dbReference type="GO" id="GO:0015036">
    <property type="term" value="F:disulfide oxidoreductase activity"/>
    <property type="evidence" value="ECO:0007669"/>
    <property type="project" value="UniProtKB-ARBA"/>
</dbReference>
<keyword evidence="3" id="KW-0676">Redox-active center</keyword>
<organism evidence="5 6">
    <name type="scientific">Cellvibrio japonicus (strain Ueda107)</name>
    <name type="common">Pseudomonas fluorescens subsp. cellulosa</name>
    <dbReference type="NCBI Taxonomy" id="498211"/>
    <lineage>
        <taxon>Bacteria</taxon>
        <taxon>Pseudomonadati</taxon>
        <taxon>Pseudomonadota</taxon>
        <taxon>Gammaproteobacteria</taxon>
        <taxon>Cellvibrionales</taxon>
        <taxon>Cellvibrionaceae</taxon>
        <taxon>Cellvibrio</taxon>
    </lineage>
</organism>
<accession>B3PKN7</accession>
<dbReference type="InterPro" id="IPR036249">
    <property type="entry name" value="Thioredoxin-like_sf"/>
</dbReference>
<evidence type="ECO:0000256" key="1">
    <source>
        <dbReference type="ARBA" id="ARBA00004196"/>
    </source>
</evidence>
<feature type="domain" description="Thioredoxin" evidence="4">
    <location>
        <begin position="37"/>
        <end position="186"/>
    </location>
</feature>
<dbReference type="EMBL" id="CP000934">
    <property type="protein sequence ID" value="ACE86131.1"/>
    <property type="molecule type" value="Genomic_DNA"/>
</dbReference>
<evidence type="ECO:0000313" key="5">
    <source>
        <dbReference type="EMBL" id="ACE86131.1"/>
    </source>
</evidence>
<dbReference type="InterPro" id="IPR017937">
    <property type="entry name" value="Thioredoxin_CS"/>
</dbReference>
<evidence type="ECO:0000259" key="4">
    <source>
        <dbReference type="PROSITE" id="PS51352"/>
    </source>
</evidence>
<gene>
    <name evidence="5" type="ordered locus">CJA_0794</name>
</gene>
<dbReference type="Pfam" id="PF08534">
    <property type="entry name" value="Redoxin"/>
    <property type="match status" value="1"/>
</dbReference>
<proteinExistence type="predicted"/>
<dbReference type="InterPro" id="IPR013740">
    <property type="entry name" value="Redoxin"/>
</dbReference>
<dbReference type="Gene3D" id="3.40.30.10">
    <property type="entry name" value="Glutaredoxin"/>
    <property type="match status" value="1"/>
</dbReference>
<evidence type="ECO:0000313" key="6">
    <source>
        <dbReference type="Proteomes" id="UP000001036"/>
    </source>
</evidence>
<protein>
    <submittedName>
        <fullName evidence="5">Thioredoxin family protein</fullName>
    </submittedName>
</protein>
<dbReference type="PROSITE" id="PS00194">
    <property type="entry name" value="THIOREDOXIN_1"/>
    <property type="match status" value="1"/>
</dbReference>
<evidence type="ECO:0000256" key="3">
    <source>
        <dbReference type="ARBA" id="ARBA00023284"/>
    </source>
</evidence>
<dbReference type="SUPFAM" id="SSF52833">
    <property type="entry name" value="Thioredoxin-like"/>
    <property type="match status" value="1"/>
</dbReference>
<reference evidence="5 6" key="1">
    <citation type="journal article" date="2008" name="J. Bacteriol.">
        <title>Insights into plant cell wall degradation from the genome sequence of the soil bacterium Cellvibrio japonicus.</title>
        <authorList>
            <person name="Deboy R.T."/>
            <person name="Mongodin E.F."/>
            <person name="Fouts D.E."/>
            <person name="Tailford L.E."/>
            <person name="Khouri H."/>
            <person name="Emerson J.B."/>
            <person name="Mohamoud Y."/>
            <person name="Watkins K."/>
            <person name="Henrissat B."/>
            <person name="Gilbert H.J."/>
            <person name="Nelson K.E."/>
        </authorList>
    </citation>
    <scope>NUCLEOTIDE SEQUENCE [LARGE SCALE GENOMIC DNA]</scope>
    <source>
        <strain evidence="5 6">Ueda107</strain>
    </source>
</reference>
<name>B3PKN7_CELJU</name>
<keyword evidence="2" id="KW-0201">Cytochrome c-type biogenesis</keyword>
<dbReference type="PANTHER" id="PTHR42852:SF13">
    <property type="entry name" value="PROTEIN DIPZ"/>
    <property type="match status" value="1"/>
</dbReference>
<evidence type="ECO:0000256" key="2">
    <source>
        <dbReference type="ARBA" id="ARBA00022748"/>
    </source>
</evidence>
<dbReference type="STRING" id="498211.CJA_0794"/>
<dbReference type="PROSITE" id="PS51352">
    <property type="entry name" value="THIOREDOXIN_2"/>
    <property type="match status" value="1"/>
</dbReference>
<dbReference type="GO" id="GO:0017004">
    <property type="term" value="P:cytochrome complex assembly"/>
    <property type="evidence" value="ECO:0007669"/>
    <property type="project" value="UniProtKB-KW"/>
</dbReference>
<dbReference type="InterPro" id="IPR013766">
    <property type="entry name" value="Thioredoxin_domain"/>
</dbReference>
<dbReference type="GO" id="GO:0030313">
    <property type="term" value="C:cell envelope"/>
    <property type="evidence" value="ECO:0007669"/>
    <property type="project" value="UniProtKB-SubCell"/>
</dbReference>
<dbReference type="InterPro" id="IPR050553">
    <property type="entry name" value="Thioredoxin_ResA/DsbE_sf"/>
</dbReference>